<dbReference type="Proteomes" id="UP000183104">
    <property type="component" value="Unassembled WGS sequence"/>
</dbReference>
<proteinExistence type="predicted"/>
<evidence type="ECO:0000313" key="3">
    <source>
        <dbReference type="EMBL" id="SCY66624.1"/>
    </source>
</evidence>
<keyword evidence="4" id="KW-1185">Reference proteome</keyword>
<evidence type="ECO:0000313" key="4">
    <source>
        <dbReference type="Proteomes" id="UP000183104"/>
    </source>
</evidence>
<reference evidence="4" key="1">
    <citation type="submission" date="2016-10" db="EMBL/GenBank/DDBJ databases">
        <authorList>
            <person name="Varghese N."/>
        </authorList>
    </citation>
    <scope>NUCLEOTIDE SEQUENCE [LARGE SCALE GENOMIC DNA]</scope>
    <source>
        <strain evidence="4">HL 19</strain>
    </source>
</reference>
<name>A0A1G5HSC5_9GAMM</name>
<dbReference type="AlphaFoldDB" id="A0A1G5HSC5"/>
<feature type="compositionally biased region" description="Gly residues" evidence="1">
    <location>
        <begin position="145"/>
        <end position="162"/>
    </location>
</feature>
<feature type="signal peptide" evidence="2">
    <location>
        <begin position="1"/>
        <end position="23"/>
    </location>
</feature>
<keyword evidence="2" id="KW-0732">Signal</keyword>
<evidence type="ECO:0000256" key="1">
    <source>
        <dbReference type="SAM" id="MobiDB-lite"/>
    </source>
</evidence>
<gene>
    <name evidence="3" type="ORF">SAMN05661077_0084</name>
</gene>
<feature type="compositionally biased region" description="Basic residues" evidence="1">
    <location>
        <begin position="135"/>
        <end position="144"/>
    </location>
</feature>
<feature type="region of interest" description="Disordered" evidence="1">
    <location>
        <begin position="124"/>
        <end position="162"/>
    </location>
</feature>
<dbReference type="EMBL" id="FMUN01000011">
    <property type="protein sequence ID" value="SCY66624.1"/>
    <property type="molecule type" value="Genomic_DNA"/>
</dbReference>
<dbReference type="RefSeq" id="WP_054964580.1">
    <property type="nucleotide sequence ID" value="NZ_FMUN01000011.1"/>
</dbReference>
<protein>
    <submittedName>
        <fullName evidence="3">Uncharacterized protein</fullName>
    </submittedName>
</protein>
<accession>A0A1G5HSC5</accession>
<dbReference type="OrthoDB" id="5966402at2"/>
<sequence>MKLKKLKAVAAAGVLLASSPAQAGAFDWLKDINVRAESDPSGFMARVAARFEVEDVRVRAVFSNVERPADAYMVFRLGELVGRPPGYILDRYRAHREKGWGALAKSLGIKPGSREFHALKQGHGLYRHDDEGRRGGKWKHRGPGKGHGNGSGKGRGNGPPFR</sequence>
<feature type="chain" id="PRO_5010285063" evidence="2">
    <location>
        <begin position="24"/>
        <end position="162"/>
    </location>
</feature>
<evidence type="ECO:0000256" key="2">
    <source>
        <dbReference type="SAM" id="SignalP"/>
    </source>
</evidence>
<organism evidence="3 4">
    <name type="scientific">Thiohalorhabdus denitrificans</name>
    <dbReference type="NCBI Taxonomy" id="381306"/>
    <lineage>
        <taxon>Bacteria</taxon>
        <taxon>Pseudomonadati</taxon>
        <taxon>Pseudomonadota</taxon>
        <taxon>Gammaproteobacteria</taxon>
        <taxon>Thiohalorhabdales</taxon>
        <taxon>Thiohalorhabdaceae</taxon>
        <taxon>Thiohalorhabdus</taxon>
    </lineage>
</organism>